<keyword evidence="2" id="KW-1185">Reference proteome</keyword>
<reference evidence="2" key="1">
    <citation type="journal article" date="2022" name="Mol. Ecol. Resour.">
        <title>The genomes of chicory, endive, great burdock and yacon provide insights into Asteraceae palaeo-polyploidization history and plant inulin production.</title>
        <authorList>
            <person name="Fan W."/>
            <person name="Wang S."/>
            <person name="Wang H."/>
            <person name="Wang A."/>
            <person name="Jiang F."/>
            <person name="Liu H."/>
            <person name="Zhao H."/>
            <person name="Xu D."/>
            <person name="Zhang Y."/>
        </authorList>
    </citation>
    <scope>NUCLEOTIDE SEQUENCE [LARGE SCALE GENOMIC DNA]</scope>
    <source>
        <strain evidence="2">cv. Yunnan</strain>
    </source>
</reference>
<dbReference type="Proteomes" id="UP001056120">
    <property type="component" value="Linkage Group LG25"/>
</dbReference>
<sequence length="182" mass="20437">MQPAMSNSDLLFLDSFQNHLPHDSGTSELFPVTSTSPAMTTVEGASEKVTKEEMEVAEGDHVPSEWRKFRGVRRRPWGKFAAEIRDPERRGARIWLGTYETPEDAAFAYDKAAYKMRGSRAMVNFPHLVGANMVEPVRVMPRRRAMEVVSPAELPVDGGCLKRSRTSVGEPRRVDGYVNILD</sequence>
<name>A0ACB9A126_9ASTR</name>
<evidence type="ECO:0000313" key="1">
    <source>
        <dbReference type="EMBL" id="KAI3703256.1"/>
    </source>
</evidence>
<gene>
    <name evidence="1" type="ORF">L1987_73193</name>
</gene>
<organism evidence="1 2">
    <name type="scientific">Smallanthus sonchifolius</name>
    <dbReference type="NCBI Taxonomy" id="185202"/>
    <lineage>
        <taxon>Eukaryota</taxon>
        <taxon>Viridiplantae</taxon>
        <taxon>Streptophyta</taxon>
        <taxon>Embryophyta</taxon>
        <taxon>Tracheophyta</taxon>
        <taxon>Spermatophyta</taxon>
        <taxon>Magnoliopsida</taxon>
        <taxon>eudicotyledons</taxon>
        <taxon>Gunneridae</taxon>
        <taxon>Pentapetalae</taxon>
        <taxon>asterids</taxon>
        <taxon>campanulids</taxon>
        <taxon>Asterales</taxon>
        <taxon>Asteraceae</taxon>
        <taxon>Asteroideae</taxon>
        <taxon>Heliantheae alliance</taxon>
        <taxon>Millerieae</taxon>
        <taxon>Smallanthus</taxon>
    </lineage>
</organism>
<evidence type="ECO:0000313" key="2">
    <source>
        <dbReference type="Proteomes" id="UP001056120"/>
    </source>
</evidence>
<accession>A0ACB9A126</accession>
<comment type="caution">
    <text evidence="1">The sequence shown here is derived from an EMBL/GenBank/DDBJ whole genome shotgun (WGS) entry which is preliminary data.</text>
</comment>
<reference evidence="1 2" key="2">
    <citation type="journal article" date="2022" name="Mol. Ecol. Resour.">
        <title>The genomes of chicory, endive, great burdock and yacon provide insights into Asteraceae paleo-polyploidization history and plant inulin production.</title>
        <authorList>
            <person name="Fan W."/>
            <person name="Wang S."/>
            <person name="Wang H."/>
            <person name="Wang A."/>
            <person name="Jiang F."/>
            <person name="Liu H."/>
            <person name="Zhao H."/>
            <person name="Xu D."/>
            <person name="Zhang Y."/>
        </authorList>
    </citation>
    <scope>NUCLEOTIDE SEQUENCE [LARGE SCALE GENOMIC DNA]</scope>
    <source>
        <strain evidence="2">cv. Yunnan</strain>
        <tissue evidence="1">Leaves</tissue>
    </source>
</reference>
<dbReference type="EMBL" id="CM042042">
    <property type="protein sequence ID" value="KAI3703256.1"/>
    <property type="molecule type" value="Genomic_DNA"/>
</dbReference>
<protein>
    <submittedName>
        <fullName evidence="1">Uncharacterized protein</fullName>
    </submittedName>
</protein>
<proteinExistence type="predicted"/>